<proteinExistence type="predicted"/>
<dbReference type="Proteomes" id="UP000198851">
    <property type="component" value="Unassembled WGS sequence"/>
</dbReference>
<dbReference type="OrthoDB" id="7917061at2"/>
<reference evidence="4" key="1">
    <citation type="submission" date="2016-10" db="EMBL/GenBank/DDBJ databases">
        <authorList>
            <person name="Varghese N."/>
            <person name="Submissions S."/>
        </authorList>
    </citation>
    <scope>NUCLEOTIDE SEQUENCE [LARGE SCALE GENOMIC DNA]</scope>
    <source>
        <strain evidence="4">DSM 28453</strain>
    </source>
</reference>
<evidence type="ECO:0000259" key="2">
    <source>
        <dbReference type="Pfam" id="PF01569"/>
    </source>
</evidence>
<evidence type="ECO:0000313" key="3">
    <source>
        <dbReference type="EMBL" id="SFK75687.1"/>
    </source>
</evidence>
<dbReference type="InterPro" id="IPR036938">
    <property type="entry name" value="PAP2/HPO_sf"/>
</dbReference>
<keyword evidence="4" id="KW-1185">Reference proteome</keyword>
<evidence type="ECO:0000313" key="4">
    <source>
        <dbReference type="Proteomes" id="UP000198851"/>
    </source>
</evidence>
<sequence>MNRSILRGALAPLFVVLVLALATFYPSNLSEDYSISRNGHAMPVVQGTENFARHINIALPLAMAIVLRDWNGLGQIFLVAATTRGATLGQKHLFNDVMVGNTRLGQRPISPNRNHNMPSGHSSAAAAGAWFTMRRYSMWFGLIVIPVLFLTMYARYMMDAHTISATIAGAATGILATSIIVRHAPGLRRRIGVWLSNALRRFQFSETQPANRGT</sequence>
<keyword evidence="1" id="KW-0812">Transmembrane</keyword>
<dbReference type="Pfam" id="PF01569">
    <property type="entry name" value="PAP2"/>
    <property type="match status" value="1"/>
</dbReference>
<dbReference type="AlphaFoldDB" id="A0A1I4C5M1"/>
<keyword evidence="1" id="KW-0472">Membrane</keyword>
<protein>
    <submittedName>
        <fullName evidence="3">Lipid A 1-phosphatase</fullName>
    </submittedName>
</protein>
<dbReference type="Gene3D" id="1.20.144.10">
    <property type="entry name" value="Phosphatidic acid phosphatase type 2/haloperoxidase"/>
    <property type="match status" value="1"/>
</dbReference>
<feature type="domain" description="Phosphatidic acid phosphatase type 2/haloperoxidase" evidence="2">
    <location>
        <begin position="109"/>
        <end position="182"/>
    </location>
</feature>
<dbReference type="RefSeq" id="WP_093321487.1">
    <property type="nucleotide sequence ID" value="NZ_FOSZ01000002.1"/>
</dbReference>
<gene>
    <name evidence="3" type="ORF">SAMN04488036_10238</name>
</gene>
<dbReference type="SUPFAM" id="SSF48317">
    <property type="entry name" value="Acid phosphatase/Vanadium-dependent haloperoxidase"/>
    <property type="match status" value="1"/>
</dbReference>
<evidence type="ECO:0000256" key="1">
    <source>
        <dbReference type="SAM" id="Phobius"/>
    </source>
</evidence>
<dbReference type="STRING" id="1280847.SAMN04488036_10238"/>
<accession>A0A1I4C5M1</accession>
<dbReference type="InterPro" id="IPR000326">
    <property type="entry name" value="PAP2/HPO"/>
</dbReference>
<feature type="transmembrane region" description="Helical" evidence="1">
    <location>
        <begin position="162"/>
        <end position="181"/>
    </location>
</feature>
<keyword evidence="1" id="KW-1133">Transmembrane helix</keyword>
<dbReference type="EMBL" id="FOSZ01000002">
    <property type="protein sequence ID" value="SFK75687.1"/>
    <property type="molecule type" value="Genomic_DNA"/>
</dbReference>
<feature type="transmembrane region" description="Helical" evidence="1">
    <location>
        <begin position="136"/>
        <end position="156"/>
    </location>
</feature>
<organism evidence="3 4">
    <name type="scientific">Shimia haliotis</name>
    <dbReference type="NCBI Taxonomy" id="1280847"/>
    <lineage>
        <taxon>Bacteria</taxon>
        <taxon>Pseudomonadati</taxon>
        <taxon>Pseudomonadota</taxon>
        <taxon>Alphaproteobacteria</taxon>
        <taxon>Rhodobacterales</taxon>
        <taxon>Roseobacteraceae</taxon>
    </lineage>
</organism>
<name>A0A1I4C5M1_9RHOB</name>